<dbReference type="InterPro" id="IPR011009">
    <property type="entry name" value="Kinase-like_dom_sf"/>
</dbReference>
<evidence type="ECO:0000259" key="9">
    <source>
        <dbReference type="PROSITE" id="PS50011"/>
    </source>
</evidence>
<evidence type="ECO:0000313" key="12">
    <source>
        <dbReference type="RefSeq" id="XP_033584625.1"/>
    </source>
</evidence>
<evidence type="ECO:0000256" key="7">
    <source>
        <dbReference type="ARBA" id="ARBA00047899"/>
    </source>
</evidence>
<keyword evidence="3" id="KW-0808">Transferase</keyword>
<reference evidence="12" key="3">
    <citation type="submission" date="2025-04" db="UniProtKB">
        <authorList>
            <consortium name="RefSeq"/>
        </authorList>
    </citation>
    <scope>IDENTIFICATION</scope>
    <source>
        <strain evidence="12">CBS 304.34</strain>
    </source>
</reference>
<evidence type="ECO:0000256" key="3">
    <source>
        <dbReference type="ARBA" id="ARBA00022679"/>
    </source>
</evidence>
<evidence type="ECO:0000256" key="5">
    <source>
        <dbReference type="ARBA" id="ARBA00022777"/>
    </source>
</evidence>
<dbReference type="GO" id="GO:0005524">
    <property type="term" value="F:ATP binding"/>
    <property type="evidence" value="ECO:0007669"/>
    <property type="project" value="UniProtKB-KW"/>
</dbReference>
<keyword evidence="11" id="KW-1185">Reference proteome</keyword>
<dbReference type="InterPro" id="IPR050660">
    <property type="entry name" value="NEK_Ser/Thr_kinase"/>
</dbReference>
<evidence type="ECO:0000313" key="10">
    <source>
        <dbReference type="EMBL" id="KAF2817661.1"/>
    </source>
</evidence>
<keyword evidence="4" id="KW-0547">Nucleotide-binding</keyword>
<dbReference type="RefSeq" id="XP_033584625.1">
    <property type="nucleotide sequence ID" value="XM_033713399.1"/>
</dbReference>
<dbReference type="InterPro" id="IPR008271">
    <property type="entry name" value="Ser/Thr_kinase_AS"/>
</dbReference>
<comment type="catalytic activity">
    <reaction evidence="7">
        <text>L-threonyl-[protein] + ATP = O-phospho-L-threonyl-[protein] + ADP + H(+)</text>
        <dbReference type="Rhea" id="RHEA:46608"/>
        <dbReference type="Rhea" id="RHEA-COMP:11060"/>
        <dbReference type="Rhea" id="RHEA-COMP:11605"/>
        <dbReference type="ChEBI" id="CHEBI:15378"/>
        <dbReference type="ChEBI" id="CHEBI:30013"/>
        <dbReference type="ChEBI" id="CHEBI:30616"/>
        <dbReference type="ChEBI" id="CHEBI:61977"/>
        <dbReference type="ChEBI" id="CHEBI:456216"/>
        <dbReference type="EC" id="2.7.11.1"/>
    </reaction>
</comment>
<keyword evidence="6" id="KW-0067">ATP-binding</keyword>
<sequence length="369" mass="42713">MARQAAALVSHMNRLKATGCTEHIVRHKGHRLIFHQQRSRIYLDFCDYGDLWSLLEKYPLEDGEANKSKKMKIKTRSQKGKKPVETELPERWIWHCFYAIVDACLVMRDGVKEPKKEGWREIIHCDLKPQNILLIPPREEGTAIGNGKGKAKAVEENSEMPLIKRPNWPTAVVTDFGVAFDDGPENPREYLEGGTFHLRPPEHRREYWNKKEYREKRMDSKANVWGMGAIIWCLITNSSFSGPIEESEGIPEDTSDRQDMTRWLDHNEHYIWGTEYNLSEEDYETAQILLDSGFPMASRYSKELRELVRRCLRFRAEDRPTLDDLMAAIVPNVPHGDDPPDLLFGEQTYRPGTRLIVQAAGAPEVIRRL</sequence>
<dbReference type="AlphaFoldDB" id="A0A6A6Z963"/>
<dbReference type="PROSITE" id="PS50011">
    <property type="entry name" value="PROTEIN_KINASE_DOM"/>
    <property type="match status" value="1"/>
</dbReference>
<keyword evidence="5 10" id="KW-0418">Kinase</keyword>
<reference evidence="10 12" key="1">
    <citation type="journal article" date="2020" name="Stud. Mycol.">
        <title>101 Dothideomycetes genomes: a test case for predicting lifestyles and emergence of pathogens.</title>
        <authorList>
            <person name="Haridas S."/>
            <person name="Albert R."/>
            <person name="Binder M."/>
            <person name="Bloem J."/>
            <person name="Labutti K."/>
            <person name="Salamov A."/>
            <person name="Andreopoulos B."/>
            <person name="Baker S."/>
            <person name="Barry K."/>
            <person name="Bills G."/>
            <person name="Bluhm B."/>
            <person name="Cannon C."/>
            <person name="Castanera R."/>
            <person name="Culley D."/>
            <person name="Daum C."/>
            <person name="Ezra D."/>
            <person name="Gonzalez J."/>
            <person name="Henrissat B."/>
            <person name="Kuo A."/>
            <person name="Liang C."/>
            <person name="Lipzen A."/>
            <person name="Lutzoni F."/>
            <person name="Magnuson J."/>
            <person name="Mondo S."/>
            <person name="Nolan M."/>
            <person name="Ohm R."/>
            <person name="Pangilinan J."/>
            <person name="Park H.-J."/>
            <person name="Ramirez L."/>
            <person name="Alfaro M."/>
            <person name="Sun H."/>
            <person name="Tritt A."/>
            <person name="Yoshinaga Y."/>
            <person name="Zwiers L.-H."/>
            <person name="Turgeon B."/>
            <person name="Goodwin S."/>
            <person name="Spatafora J."/>
            <person name="Crous P."/>
            <person name="Grigoriev I."/>
        </authorList>
    </citation>
    <scope>NUCLEOTIDE SEQUENCE</scope>
    <source>
        <strain evidence="10 12">CBS 304.34</strain>
    </source>
</reference>
<dbReference type="GO" id="GO:0004674">
    <property type="term" value="F:protein serine/threonine kinase activity"/>
    <property type="evidence" value="ECO:0007669"/>
    <property type="project" value="UniProtKB-KW"/>
</dbReference>
<dbReference type="Gene3D" id="1.10.510.10">
    <property type="entry name" value="Transferase(Phosphotransferase) domain 1"/>
    <property type="match status" value="1"/>
</dbReference>
<evidence type="ECO:0000256" key="8">
    <source>
        <dbReference type="ARBA" id="ARBA00048679"/>
    </source>
</evidence>
<dbReference type="PROSITE" id="PS00108">
    <property type="entry name" value="PROTEIN_KINASE_ST"/>
    <property type="match status" value="1"/>
</dbReference>
<keyword evidence="2" id="KW-0723">Serine/threonine-protein kinase</keyword>
<dbReference type="Proteomes" id="UP000504636">
    <property type="component" value="Unplaced"/>
</dbReference>
<dbReference type="PANTHER" id="PTHR43671">
    <property type="entry name" value="SERINE/THREONINE-PROTEIN KINASE NEK"/>
    <property type="match status" value="1"/>
</dbReference>
<dbReference type="EC" id="2.7.11.1" evidence="1"/>
<dbReference type="Pfam" id="PF00069">
    <property type="entry name" value="Pkinase"/>
    <property type="match status" value="1"/>
</dbReference>
<organism evidence="10">
    <name type="scientific">Mytilinidion resinicola</name>
    <dbReference type="NCBI Taxonomy" id="574789"/>
    <lineage>
        <taxon>Eukaryota</taxon>
        <taxon>Fungi</taxon>
        <taxon>Dikarya</taxon>
        <taxon>Ascomycota</taxon>
        <taxon>Pezizomycotina</taxon>
        <taxon>Dothideomycetes</taxon>
        <taxon>Pleosporomycetidae</taxon>
        <taxon>Mytilinidiales</taxon>
        <taxon>Mytilinidiaceae</taxon>
        <taxon>Mytilinidion</taxon>
    </lineage>
</organism>
<evidence type="ECO:0000256" key="2">
    <source>
        <dbReference type="ARBA" id="ARBA00022527"/>
    </source>
</evidence>
<evidence type="ECO:0000313" key="11">
    <source>
        <dbReference type="Proteomes" id="UP000504636"/>
    </source>
</evidence>
<evidence type="ECO:0000256" key="1">
    <source>
        <dbReference type="ARBA" id="ARBA00012513"/>
    </source>
</evidence>
<dbReference type="SMART" id="SM00220">
    <property type="entry name" value="S_TKc"/>
    <property type="match status" value="1"/>
</dbReference>
<evidence type="ECO:0000256" key="4">
    <source>
        <dbReference type="ARBA" id="ARBA00022741"/>
    </source>
</evidence>
<dbReference type="InterPro" id="IPR000719">
    <property type="entry name" value="Prot_kinase_dom"/>
</dbReference>
<dbReference type="GO" id="GO:0005634">
    <property type="term" value="C:nucleus"/>
    <property type="evidence" value="ECO:0007669"/>
    <property type="project" value="TreeGrafter"/>
</dbReference>
<protein>
    <recommendedName>
        <fullName evidence="1">non-specific serine/threonine protein kinase</fullName>
        <ecNumber evidence="1">2.7.11.1</ecNumber>
    </recommendedName>
</protein>
<accession>A0A6A6Z963</accession>
<dbReference type="OrthoDB" id="3673723at2759"/>
<reference evidence="12" key="2">
    <citation type="submission" date="2020-04" db="EMBL/GenBank/DDBJ databases">
        <authorList>
            <consortium name="NCBI Genome Project"/>
        </authorList>
    </citation>
    <scope>NUCLEOTIDE SEQUENCE</scope>
    <source>
        <strain evidence="12">CBS 304.34</strain>
    </source>
</reference>
<proteinExistence type="predicted"/>
<evidence type="ECO:0000256" key="6">
    <source>
        <dbReference type="ARBA" id="ARBA00022840"/>
    </source>
</evidence>
<comment type="catalytic activity">
    <reaction evidence="8">
        <text>L-seryl-[protein] + ATP = O-phospho-L-seryl-[protein] + ADP + H(+)</text>
        <dbReference type="Rhea" id="RHEA:17989"/>
        <dbReference type="Rhea" id="RHEA-COMP:9863"/>
        <dbReference type="Rhea" id="RHEA-COMP:11604"/>
        <dbReference type="ChEBI" id="CHEBI:15378"/>
        <dbReference type="ChEBI" id="CHEBI:29999"/>
        <dbReference type="ChEBI" id="CHEBI:30616"/>
        <dbReference type="ChEBI" id="CHEBI:83421"/>
        <dbReference type="ChEBI" id="CHEBI:456216"/>
        <dbReference type="EC" id="2.7.11.1"/>
    </reaction>
</comment>
<feature type="domain" description="Protein kinase" evidence="9">
    <location>
        <begin position="1"/>
        <end position="333"/>
    </location>
</feature>
<dbReference type="GeneID" id="54454292"/>
<name>A0A6A6Z963_9PEZI</name>
<dbReference type="EMBL" id="MU003692">
    <property type="protein sequence ID" value="KAF2817661.1"/>
    <property type="molecule type" value="Genomic_DNA"/>
</dbReference>
<gene>
    <name evidence="10 12" type="ORF">BDZ99DRAFT_21638</name>
</gene>
<dbReference type="PANTHER" id="PTHR43671:SF98">
    <property type="entry name" value="SERINE_THREONINE-PROTEIN KINASE NEK11"/>
    <property type="match status" value="1"/>
</dbReference>
<dbReference type="SUPFAM" id="SSF56112">
    <property type="entry name" value="Protein kinase-like (PK-like)"/>
    <property type="match status" value="1"/>
</dbReference>